<organism evidence="9 10">
    <name type="scientific">Rhodamnia argentea</name>
    <dbReference type="NCBI Taxonomy" id="178133"/>
    <lineage>
        <taxon>Eukaryota</taxon>
        <taxon>Viridiplantae</taxon>
        <taxon>Streptophyta</taxon>
        <taxon>Embryophyta</taxon>
        <taxon>Tracheophyta</taxon>
        <taxon>Spermatophyta</taxon>
        <taxon>Magnoliopsida</taxon>
        <taxon>eudicotyledons</taxon>
        <taxon>Gunneridae</taxon>
        <taxon>Pentapetalae</taxon>
        <taxon>rosids</taxon>
        <taxon>malvids</taxon>
        <taxon>Myrtales</taxon>
        <taxon>Myrtaceae</taxon>
        <taxon>Myrtoideae</taxon>
        <taxon>Myrteae</taxon>
        <taxon>Australasian group</taxon>
        <taxon>Rhodamnia</taxon>
    </lineage>
</organism>
<evidence type="ECO:0000256" key="2">
    <source>
        <dbReference type="ARBA" id="ARBA00023015"/>
    </source>
</evidence>
<dbReference type="RefSeq" id="XP_048134389.1">
    <property type="nucleotide sequence ID" value="XM_048278432.1"/>
</dbReference>
<dbReference type="Gene3D" id="3.40.1810.10">
    <property type="entry name" value="Transcription factor, MADS-box"/>
    <property type="match status" value="1"/>
</dbReference>
<evidence type="ECO:0000256" key="3">
    <source>
        <dbReference type="ARBA" id="ARBA00023125"/>
    </source>
</evidence>
<dbReference type="Pfam" id="PF01486">
    <property type="entry name" value="K-box"/>
    <property type="match status" value="1"/>
</dbReference>
<evidence type="ECO:0000256" key="4">
    <source>
        <dbReference type="ARBA" id="ARBA00023163"/>
    </source>
</evidence>
<dbReference type="PRINTS" id="PR00404">
    <property type="entry name" value="MADSDOMAIN"/>
</dbReference>
<dbReference type="InterPro" id="IPR036879">
    <property type="entry name" value="TF_MADSbox_sf"/>
</dbReference>
<evidence type="ECO:0000256" key="1">
    <source>
        <dbReference type="ARBA" id="ARBA00004123"/>
    </source>
</evidence>
<evidence type="ECO:0000259" key="8">
    <source>
        <dbReference type="PROSITE" id="PS51297"/>
    </source>
</evidence>
<dbReference type="InterPro" id="IPR033896">
    <property type="entry name" value="MEF2-like_N"/>
</dbReference>
<dbReference type="PANTHER" id="PTHR48019">
    <property type="entry name" value="SERUM RESPONSE FACTOR HOMOLOG"/>
    <property type="match status" value="1"/>
</dbReference>
<dbReference type="PROSITE" id="PS51297">
    <property type="entry name" value="K_BOX"/>
    <property type="match status" value="1"/>
</dbReference>
<dbReference type="PROSITE" id="PS00350">
    <property type="entry name" value="MADS_BOX_1"/>
    <property type="match status" value="1"/>
</dbReference>
<keyword evidence="5" id="KW-0539">Nucleus</keyword>
<dbReference type="CDD" id="cd00265">
    <property type="entry name" value="MADS_MEF2_like"/>
    <property type="match status" value="1"/>
</dbReference>
<dbReference type="Proteomes" id="UP000827889">
    <property type="component" value="Chromosome 5"/>
</dbReference>
<dbReference type="InterPro" id="IPR002487">
    <property type="entry name" value="TF_Kbox"/>
</dbReference>
<dbReference type="PROSITE" id="PS50066">
    <property type="entry name" value="MADS_BOX_2"/>
    <property type="match status" value="1"/>
</dbReference>
<dbReference type="Pfam" id="PF00319">
    <property type="entry name" value="SRF-TF"/>
    <property type="match status" value="1"/>
</dbReference>
<feature type="coiled-coil region" evidence="6">
    <location>
        <begin position="119"/>
        <end position="180"/>
    </location>
</feature>
<evidence type="ECO:0000256" key="6">
    <source>
        <dbReference type="SAM" id="Coils"/>
    </source>
</evidence>
<feature type="domain" description="MADS-box" evidence="7">
    <location>
        <begin position="1"/>
        <end position="61"/>
    </location>
</feature>
<gene>
    <name evidence="10" type="primary">LOC115755165</name>
</gene>
<dbReference type="SUPFAM" id="SSF55455">
    <property type="entry name" value="SRF-like"/>
    <property type="match status" value="1"/>
</dbReference>
<dbReference type="InterPro" id="IPR050142">
    <property type="entry name" value="MADS-box/MEF2_TF"/>
</dbReference>
<name>A0ABM3HCQ3_9MYRT</name>
<evidence type="ECO:0000313" key="9">
    <source>
        <dbReference type="Proteomes" id="UP000827889"/>
    </source>
</evidence>
<evidence type="ECO:0000259" key="7">
    <source>
        <dbReference type="PROSITE" id="PS50066"/>
    </source>
</evidence>
<reference evidence="10" key="1">
    <citation type="submission" date="2025-08" db="UniProtKB">
        <authorList>
            <consortium name="RefSeq"/>
        </authorList>
    </citation>
    <scope>IDENTIFICATION</scope>
    <source>
        <tissue evidence="10">Leaf</tissue>
    </source>
</reference>
<proteinExistence type="predicted"/>
<dbReference type="SMART" id="SM00432">
    <property type="entry name" value="MADS"/>
    <property type="match status" value="1"/>
</dbReference>
<accession>A0ABM3HCQ3</accession>
<keyword evidence="2" id="KW-0805">Transcription regulation</keyword>
<dbReference type="InterPro" id="IPR002100">
    <property type="entry name" value="TF_MADSbox"/>
</dbReference>
<evidence type="ECO:0000313" key="10">
    <source>
        <dbReference type="RefSeq" id="XP_048134389.1"/>
    </source>
</evidence>
<dbReference type="GeneID" id="115755165"/>
<keyword evidence="4" id="KW-0804">Transcription</keyword>
<evidence type="ECO:0000256" key="5">
    <source>
        <dbReference type="ARBA" id="ARBA00023242"/>
    </source>
</evidence>
<sequence length="248" mass="28584">MGRGRVELRRIENKINRQVTFAKRKNGLLKKAYELSLLCDAEVALIIFSSRGKLHEFCSGSSMAATIEKYQRCTYDVLEMEATQDPNKIQNRYQEYVELKTQVESLQGTQRNLLGEDLAELNMEDLDQLENKLDKSLRQVRSSKQTKFMLGQLDELRKKEDKLLETNNALKRKIEEIDAELQLSWNTNAGDQNVIYNNQVAQLQYNFGPLNYNDASQISFNPMSTEQRNNLASSAQTGTNRYIPGWMV</sequence>
<keyword evidence="9" id="KW-1185">Reference proteome</keyword>
<comment type="subcellular location">
    <subcellularLocation>
        <location evidence="1">Nucleus</location>
    </subcellularLocation>
</comment>
<feature type="domain" description="K-box" evidence="8">
    <location>
        <begin position="89"/>
        <end position="180"/>
    </location>
</feature>
<protein>
    <submittedName>
        <fullName evidence="10">Agamous-like MADS-box protein MADS2 isoform X1</fullName>
    </submittedName>
</protein>
<keyword evidence="3" id="KW-0238">DNA-binding</keyword>
<keyword evidence="6" id="KW-0175">Coiled coil</keyword>